<dbReference type="PANTHER" id="PTHR42850:SF7">
    <property type="entry name" value="BIS(5'-NUCLEOSYL)-TETRAPHOSPHATASE PRPE [ASYMMETRICAL]"/>
    <property type="match status" value="1"/>
</dbReference>
<dbReference type="PANTHER" id="PTHR42850">
    <property type="entry name" value="METALLOPHOSPHOESTERASE"/>
    <property type="match status" value="1"/>
</dbReference>
<protein>
    <recommendedName>
        <fullName evidence="1">Calcineurin-like phosphoesterase domain-containing protein</fullName>
    </recommendedName>
</protein>
<dbReference type="InterPro" id="IPR004843">
    <property type="entry name" value="Calcineurin-like_PHP"/>
</dbReference>
<evidence type="ECO:0000313" key="2">
    <source>
        <dbReference type="EMBL" id="PCD78139.1"/>
    </source>
</evidence>
<evidence type="ECO:0000259" key="1">
    <source>
        <dbReference type="Pfam" id="PF00149"/>
    </source>
</evidence>
<organism evidence="2 3">
    <name type="scientific">Pseudothioclava arenosa</name>
    <dbReference type="NCBI Taxonomy" id="1795308"/>
    <lineage>
        <taxon>Bacteria</taxon>
        <taxon>Pseudomonadati</taxon>
        <taxon>Pseudomonadota</taxon>
        <taxon>Alphaproteobacteria</taxon>
        <taxon>Rhodobacterales</taxon>
        <taxon>Paracoccaceae</taxon>
        <taxon>Pseudothioclava</taxon>
    </lineage>
</organism>
<name>A0A2A4CVH4_9RHOB</name>
<dbReference type="Gene3D" id="3.60.21.10">
    <property type="match status" value="1"/>
</dbReference>
<proteinExistence type="predicted"/>
<dbReference type="Pfam" id="PF00149">
    <property type="entry name" value="Metallophos"/>
    <property type="match status" value="1"/>
</dbReference>
<keyword evidence="3" id="KW-1185">Reference proteome</keyword>
<dbReference type="EMBL" id="NTJD01000001">
    <property type="protein sequence ID" value="PCD78139.1"/>
    <property type="molecule type" value="Genomic_DNA"/>
</dbReference>
<gene>
    <name evidence="2" type="ORF">CLN94_02230</name>
</gene>
<comment type="caution">
    <text evidence="2">The sequence shown here is derived from an EMBL/GenBank/DDBJ whole genome shotgun (WGS) entry which is preliminary data.</text>
</comment>
<reference evidence="2 3" key="1">
    <citation type="submission" date="2017-09" db="EMBL/GenBank/DDBJ databases">
        <title>A multilocus sequence analysis scheme for characterization of bacteria in the genus Thioclava.</title>
        <authorList>
            <person name="Liu Y."/>
            <person name="Shao Z."/>
        </authorList>
    </citation>
    <scope>NUCLEOTIDE SEQUENCE [LARGE SCALE GENOMIC DNA]</scope>
    <source>
        <strain evidence="2 3">CAU 1312</strain>
    </source>
</reference>
<dbReference type="Proteomes" id="UP000243507">
    <property type="component" value="Unassembled WGS sequence"/>
</dbReference>
<dbReference type="InterPro" id="IPR029052">
    <property type="entry name" value="Metallo-depent_PP-like"/>
</dbReference>
<evidence type="ECO:0000313" key="3">
    <source>
        <dbReference type="Proteomes" id="UP000243507"/>
    </source>
</evidence>
<dbReference type="InterPro" id="IPR050126">
    <property type="entry name" value="Ap4A_hydrolase"/>
</dbReference>
<dbReference type="AlphaFoldDB" id="A0A2A4CVH4"/>
<dbReference type="SUPFAM" id="SSF56300">
    <property type="entry name" value="Metallo-dependent phosphatases"/>
    <property type="match status" value="1"/>
</dbReference>
<feature type="domain" description="Calcineurin-like phosphoesterase" evidence="1">
    <location>
        <begin position="16"/>
        <end position="142"/>
    </location>
</feature>
<dbReference type="GO" id="GO:0005737">
    <property type="term" value="C:cytoplasm"/>
    <property type="evidence" value="ECO:0007669"/>
    <property type="project" value="TreeGrafter"/>
</dbReference>
<sequence>MLIPVCDKEIYMSNYTVIPDIHADPERLSLSLATAASSDHLAFLGDFIDAGKSVLRPDDAEVLTRVRRLIEDDGAVAVMGNHELNAILFHRLDSNGQPLRARDDKNRAQHRSFIERFSIGSDDALDWTEWFLTLPLWRDLGGLRLVHACWSDTAISTIAARRLDGRLRPDDLEEVARKETPFARAVDLLLSGPETALPAGIGFHDNSGHYRTQVRIAWWRADAPTWRAAALSVPNPEYLPETEITDELGLDFYGEENPPVLVGHYKMRGAPRIETPQAACLDYPDTPCVYRWSGEQALRTTSLISTNK</sequence>
<accession>A0A2A4CVH4</accession>
<dbReference type="GO" id="GO:0016791">
    <property type="term" value="F:phosphatase activity"/>
    <property type="evidence" value="ECO:0007669"/>
    <property type="project" value="TreeGrafter"/>
</dbReference>